<dbReference type="STRING" id="1390249.BHU72_06940"/>
<dbReference type="SUPFAM" id="SSF111369">
    <property type="entry name" value="HlyD-like secretion proteins"/>
    <property type="match status" value="2"/>
</dbReference>
<dbReference type="Pfam" id="PF25917">
    <property type="entry name" value="BSH_RND"/>
    <property type="match status" value="1"/>
</dbReference>
<dbReference type="Proteomes" id="UP000095255">
    <property type="component" value="Unassembled WGS sequence"/>
</dbReference>
<dbReference type="PANTHER" id="PTHR32347">
    <property type="entry name" value="EFFLUX SYSTEM COMPONENT YKNX-RELATED"/>
    <property type="match status" value="1"/>
</dbReference>
<evidence type="ECO:0000313" key="6">
    <source>
        <dbReference type="EMBL" id="OEH84921.1"/>
    </source>
</evidence>
<evidence type="ECO:0000313" key="7">
    <source>
        <dbReference type="Proteomes" id="UP000095255"/>
    </source>
</evidence>
<organism evidence="6 7">
    <name type="scientific">Desulfuribacillus stibiiarsenatis</name>
    <dbReference type="NCBI Taxonomy" id="1390249"/>
    <lineage>
        <taxon>Bacteria</taxon>
        <taxon>Bacillati</taxon>
        <taxon>Bacillota</taxon>
        <taxon>Desulfuribacillia</taxon>
        <taxon>Desulfuribacillales</taxon>
        <taxon>Desulfuribacillaceae</taxon>
        <taxon>Desulfuribacillus</taxon>
    </lineage>
</organism>
<dbReference type="Gene3D" id="1.10.287.470">
    <property type="entry name" value="Helix hairpin bin"/>
    <property type="match status" value="1"/>
</dbReference>
<name>A0A1E5L4A5_9FIRM</name>
<keyword evidence="4" id="KW-0472">Membrane</keyword>
<evidence type="ECO:0000256" key="3">
    <source>
        <dbReference type="SAM" id="Coils"/>
    </source>
</evidence>
<dbReference type="AlphaFoldDB" id="A0A1E5L4A5"/>
<dbReference type="GO" id="GO:0030313">
    <property type="term" value="C:cell envelope"/>
    <property type="evidence" value="ECO:0007669"/>
    <property type="project" value="UniProtKB-SubCell"/>
</dbReference>
<keyword evidence="2 3" id="KW-0175">Coiled coil</keyword>
<dbReference type="InterPro" id="IPR058625">
    <property type="entry name" value="MdtA-like_BSH"/>
</dbReference>
<feature type="transmembrane region" description="Helical" evidence="4">
    <location>
        <begin position="7"/>
        <end position="23"/>
    </location>
</feature>
<dbReference type="RefSeq" id="WP_069702656.1">
    <property type="nucleotide sequence ID" value="NZ_MJAT01000035.1"/>
</dbReference>
<keyword evidence="4" id="KW-0812">Transmembrane</keyword>
<keyword evidence="4" id="KW-1133">Transmembrane helix</keyword>
<dbReference type="EMBL" id="MJAT01000035">
    <property type="protein sequence ID" value="OEH84921.1"/>
    <property type="molecule type" value="Genomic_DNA"/>
</dbReference>
<keyword evidence="7" id="KW-1185">Reference proteome</keyword>
<comment type="caution">
    <text evidence="6">The sequence shown here is derived from an EMBL/GenBank/DDBJ whole genome shotgun (WGS) entry which is preliminary data.</text>
</comment>
<protein>
    <recommendedName>
        <fullName evidence="5">Multidrug resistance protein MdtA-like barrel-sandwich hybrid domain-containing protein</fullName>
    </recommendedName>
</protein>
<dbReference type="InterPro" id="IPR050465">
    <property type="entry name" value="UPF0194_transport"/>
</dbReference>
<accession>A0A1E5L4A5</accession>
<reference evidence="6 7" key="1">
    <citation type="submission" date="2016-09" db="EMBL/GenBank/DDBJ databases">
        <title>Desulfuribacillus arsenicus sp. nov., an obligately anaerobic, dissimilatory arsenic- and antimonate-reducing bacterium isolated from anoxic sediments.</title>
        <authorList>
            <person name="Abin C.A."/>
            <person name="Hollibaugh J.T."/>
        </authorList>
    </citation>
    <scope>NUCLEOTIDE SEQUENCE [LARGE SCALE GENOMIC DNA]</scope>
    <source>
        <strain evidence="6 7">MLFW-2</strain>
    </source>
</reference>
<comment type="subcellular location">
    <subcellularLocation>
        <location evidence="1">Cell envelope</location>
    </subcellularLocation>
</comment>
<evidence type="ECO:0000259" key="5">
    <source>
        <dbReference type="Pfam" id="PF25917"/>
    </source>
</evidence>
<dbReference type="PANTHER" id="PTHR32347:SF23">
    <property type="entry name" value="BLL5650 PROTEIN"/>
    <property type="match status" value="1"/>
</dbReference>
<dbReference type="OrthoDB" id="11589at2"/>
<dbReference type="Gene3D" id="2.40.30.170">
    <property type="match status" value="1"/>
</dbReference>
<sequence length="420" mass="46863">MKKWIKWGLFVIIGVAIAFYMYQESNKPLEVDIMQVAWQSLEEKIEEEATVVAVHDRSVYSLTPGKVDKVYFKEGAQVKKGALLFQIDNRELGYQISQLKAQLISLEGQERQMYPELRPSQIRSQELAIEQARIQLESAKEDVIKVEALYEAGAISQEMYLQAQRAVVTLSNQLAQQEQALEVLKDRAIPTSGIDQQFMGQRELVQAQIALAEYQLSNTRIYAPIGGIVQEKYIEEGMVIPPGFAAFTIYDGTQFELETLVLMEDIVDLEVGIPVTITQPRKTGDIEFPGVVRVIASTAQPTVSTLGLKETRVKVSISIDHKDIPAGVRLGLGYVFDVAFVTHQETNQLIIPKTSIFTYDGADAVWVVKDGVAEIQKIHKGFESADRVVVEQGLELGQQMIRNPRIDGLKPGVLVIAKEG</sequence>
<evidence type="ECO:0000256" key="2">
    <source>
        <dbReference type="ARBA" id="ARBA00023054"/>
    </source>
</evidence>
<feature type="coiled-coil region" evidence="3">
    <location>
        <begin position="122"/>
        <end position="187"/>
    </location>
</feature>
<dbReference type="Gene3D" id="2.40.50.100">
    <property type="match status" value="1"/>
</dbReference>
<feature type="domain" description="Multidrug resistance protein MdtA-like barrel-sandwich hybrid" evidence="5">
    <location>
        <begin position="64"/>
        <end position="247"/>
    </location>
</feature>
<gene>
    <name evidence="6" type="ORF">BHU72_06940</name>
</gene>
<evidence type="ECO:0000256" key="1">
    <source>
        <dbReference type="ARBA" id="ARBA00004196"/>
    </source>
</evidence>
<proteinExistence type="predicted"/>
<dbReference type="Gene3D" id="2.40.420.20">
    <property type="match status" value="1"/>
</dbReference>
<evidence type="ECO:0000256" key="4">
    <source>
        <dbReference type="SAM" id="Phobius"/>
    </source>
</evidence>